<reference evidence="1 2" key="1">
    <citation type="submission" date="2024-04" db="EMBL/GenBank/DDBJ databases">
        <title>The reference genome of an endangered Asteraceae, Deinandra increscens subsp. villosa, native to the Central Coast of California.</title>
        <authorList>
            <person name="Guilliams M."/>
            <person name="Hasenstab-Lehman K."/>
            <person name="Meyer R."/>
            <person name="Mcevoy S."/>
        </authorList>
    </citation>
    <scope>NUCLEOTIDE SEQUENCE [LARGE SCALE GENOMIC DNA]</scope>
    <source>
        <tissue evidence="1">Leaf</tissue>
    </source>
</reference>
<evidence type="ECO:0000313" key="1">
    <source>
        <dbReference type="EMBL" id="KAK9077815.1"/>
    </source>
</evidence>
<dbReference type="PANTHER" id="PTHR32278">
    <property type="entry name" value="F-BOX DOMAIN-CONTAINING PROTEIN"/>
    <property type="match status" value="1"/>
</dbReference>
<name>A0AAP0DMH1_9ASTR</name>
<dbReference type="InterPro" id="IPR025886">
    <property type="entry name" value="PP2-like"/>
</dbReference>
<dbReference type="Pfam" id="PF14299">
    <property type="entry name" value="PP2"/>
    <property type="match status" value="2"/>
</dbReference>
<comment type="caution">
    <text evidence="1">The sequence shown here is derived from an EMBL/GenBank/DDBJ whole genome shotgun (WGS) entry which is preliminary data.</text>
</comment>
<accession>A0AAP0DMH1</accession>
<evidence type="ECO:0000313" key="2">
    <source>
        <dbReference type="Proteomes" id="UP001408789"/>
    </source>
</evidence>
<dbReference type="EMBL" id="JBCNJP010000007">
    <property type="protein sequence ID" value="KAK9077815.1"/>
    <property type="molecule type" value="Genomic_DNA"/>
</dbReference>
<keyword evidence="2" id="KW-1185">Reference proteome</keyword>
<protein>
    <submittedName>
        <fullName evidence="1">Uncharacterized protein</fullName>
    </submittedName>
</protein>
<sequence length="362" mass="42032">MHSLLCRFAVGCYEPSGAKFKTHVKTQFLSPEITYTVNLVFKRKMSNEQYIGLSYKLEGEEDRSYLFVLDKREDGWLTAELYQFTSDQTTIDLEIKFYTKWCPNLLIESMEFRPLEKVEHQVLTDDKDDMQLISDTKIAYWEQKLPNDYEEIIKLCVNDVEWKTKKELYYILCEGFLINSGEEWFSLAKDGKKCLMVQAKAVLKENEWEWKSEPETRFGQVADCISKKFGISCELGSKMLSPQTTYAAYLVYNRLPHAYTSINPPLTNTVQVVDKVLGSEAYNIFLRTPQTPVIGPNLKIKRTYNPSVRPRIKGLPKLRSDGWMEVQVHEFQTPATMRLRFSSYDMSSLAGITVQGLEFRPI</sequence>
<organism evidence="1 2">
    <name type="scientific">Deinandra increscens subsp. villosa</name>
    <dbReference type="NCBI Taxonomy" id="3103831"/>
    <lineage>
        <taxon>Eukaryota</taxon>
        <taxon>Viridiplantae</taxon>
        <taxon>Streptophyta</taxon>
        <taxon>Embryophyta</taxon>
        <taxon>Tracheophyta</taxon>
        <taxon>Spermatophyta</taxon>
        <taxon>Magnoliopsida</taxon>
        <taxon>eudicotyledons</taxon>
        <taxon>Gunneridae</taxon>
        <taxon>Pentapetalae</taxon>
        <taxon>asterids</taxon>
        <taxon>campanulids</taxon>
        <taxon>Asterales</taxon>
        <taxon>Asteraceae</taxon>
        <taxon>Asteroideae</taxon>
        <taxon>Heliantheae alliance</taxon>
        <taxon>Madieae</taxon>
        <taxon>Madiinae</taxon>
        <taxon>Deinandra</taxon>
    </lineage>
</organism>
<dbReference type="Proteomes" id="UP001408789">
    <property type="component" value="Unassembled WGS sequence"/>
</dbReference>
<dbReference type="PANTHER" id="PTHR32278:SF135">
    <property type="entry name" value="F-BOX PROTEIN PP2-B12"/>
    <property type="match status" value="1"/>
</dbReference>
<proteinExistence type="predicted"/>
<gene>
    <name evidence="1" type="ORF">SSX86_006153</name>
</gene>
<dbReference type="AlphaFoldDB" id="A0AAP0DMH1"/>